<dbReference type="Pfam" id="PF04014">
    <property type="entry name" value="MazE_antitoxin"/>
    <property type="match status" value="1"/>
</dbReference>
<dbReference type="SUPFAM" id="SSF89447">
    <property type="entry name" value="AbrB/MazE/MraZ-like"/>
    <property type="match status" value="1"/>
</dbReference>
<feature type="domain" description="SpoVT-AbrB" evidence="2">
    <location>
        <begin position="38"/>
        <end position="83"/>
    </location>
</feature>
<dbReference type="GO" id="GO:0003677">
    <property type="term" value="F:DNA binding"/>
    <property type="evidence" value="ECO:0007669"/>
    <property type="project" value="UniProtKB-UniRule"/>
</dbReference>
<dbReference type="EMBL" id="CAACVI010000045">
    <property type="protein sequence ID" value="VEN74762.1"/>
    <property type="molecule type" value="Genomic_DNA"/>
</dbReference>
<organism evidence="3">
    <name type="scientific">uncultured Desulfobacteraceae bacterium</name>
    <dbReference type="NCBI Taxonomy" id="218296"/>
    <lineage>
        <taxon>Bacteria</taxon>
        <taxon>Pseudomonadati</taxon>
        <taxon>Thermodesulfobacteriota</taxon>
        <taxon>Desulfobacteria</taxon>
        <taxon>Desulfobacterales</taxon>
        <taxon>Desulfobacteraceae</taxon>
        <taxon>environmental samples</taxon>
    </lineage>
</organism>
<evidence type="ECO:0000256" key="1">
    <source>
        <dbReference type="PROSITE-ProRule" id="PRU01076"/>
    </source>
</evidence>
<dbReference type="InterPro" id="IPR007159">
    <property type="entry name" value="SpoVT-AbrB_dom"/>
</dbReference>
<evidence type="ECO:0000313" key="3">
    <source>
        <dbReference type="EMBL" id="VEN74762.1"/>
    </source>
</evidence>
<name>A0A484HHY5_9BACT</name>
<dbReference type="NCBIfam" id="TIGR01439">
    <property type="entry name" value="lp_hng_hel_AbrB"/>
    <property type="match status" value="1"/>
</dbReference>
<reference evidence="3" key="1">
    <citation type="submission" date="2019-01" db="EMBL/GenBank/DDBJ databases">
        <authorList>
            <consortium name="Genoscope - CEA"/>
            <person name="William W."/>
        </authorList>
    </citation>
    <scope>NUCLEOTIDE SEQUENCE</scope>
    <source>
        <strain evidence="3">CR-1</strain>
    </source>
</reference>
<accession>A0A484HHY5</accession>
<sequence length="122" mass="13744">MGFASRKRPSKRLIFSGRYHIFLPVRFNKFMEVKMADVSTTKMSSKGQVVIPENIRKKLNLKVGSQFVVIGEKDVVILKNISPPSLNEFDDLIAEAREKGKQAGIKKSDIKNAILKVRGRKG</sequence>
<dbReference type="SMART" id="SM00966">
    <property type="entry name" value="SpoVT_AbrB"/>
    <property type="match status" value="1"/>
</dbReference>
<dbReference type="Gene3D" id="2.10.260.10">
    <property type="match status" value="1"/>
</dbReference>
<evidence type="ECO:0000259" key="2">
    <source>
        <dbReference type="PROSITE" id="PS51740"/>
    </source>
</evidence>
<protein>
    <recommendedName>
        <fullName evidence="2">SpoVT-AbrB domain-containing protein</fullName>
    </recommendedName>
</protein>
<gene>
    <name evidence="3" type="ORF">EPICR_50038</name>
</gene>
<proteinExistence type="predicted"/>
<dbReference type="PROSITE" id="PS51740">
    <property type="entry name" value="SPOVT_ABRB"/>
    <property type="match status" value="1"/>
</dbReference>
<dbReference type="InterPro" id="IPR037914">
    <property type="entry name" value="SpoVT-AbrB_sf"/>
</dbReference>
<keyword evidence="1" id="KW-0238">DNA-binding</keyword>
<dbReference type="AlphaFoldDB" id="A0A484HHY5"/>